<name>A0A9W6FTZ3_9BACT</name>
<protein>
    <submittedName>
        <fullName evidence="5">F420-nonreducing hydrogenase</fullName>
    </submittedName>
</protein>
<sequence>MPLTVALECLNSCSGCEMAILNMGTAFLDLLPELNVVHMPLLMDHKYYGEKGGGAALTIPEADVGLVSGGVRNREHMNVAEEMRKKCRIIVALGTCATHGGIPALINSFSNEELLLRYFGPWEKDGPPPSPHENVPPLLDRTYALDEKIKIDIYLPGCPPHPDSIRNAIQALLLGERPTANAKSVCDSCPALREGKSIVKETRRFTESAEYSAAEPLSRMRCLLEQGFICMGPVTRGGCAGSSGGAPRCIIARVPCRGCFGPIKQNGNQLLDLMNALAGRGVDIRGIPDRTSILRFSGAHRRLVRLSRKSTALK</sequence>
<dbReference type="AlphaFoldDB" id="A0A9W6FTZ3"/>
<dbReference type="InterPro" id="IPR006137">
    <property type="entry name" value="NADH_UbQ_OxRdtase-like_20kDa"/>
</dbReference>
<dbReference type="InterPro" id="IPR051349">
    <property type="entry name" value="Hydrogenase_assoc-protein"/>
</dbReference>
<evidence type="ECO:0000313" key="6">
    <source>
        <dbReference type="Proteomes" id="UP001144372"/>
    </source>
</evidence>
<reference evidence="5" key="1">
    <citation type="submission" date="2022-12" db="EMBL/GenBank/DDBJ databases">
        <title>Reference genome sequencing for broad-spectrum identification of bacterial and archaeal isolates by mass spectrometry.</title>
        <authorList>
            <person name="Sekiguchi Y."/>
            <person name="Tourlousse D.M."/>
        </authorList>
    </citation>
    <scope>NUCLEOTIDE SEQUENCE</scope>
    <source>
        <strain evidence="5">ASRB1</strain>
    </source>
</reference>
<dbReference type="EMBL" id="BSDR01000001">
    <property type="protein sequence ID" value="GLI34835.1"/>
    <property type="molecule type" value="Genomic_DNA"/>
</dbReference>
<dbReference type="PANTHER" id="PTHR42845">
    <property type="entry name" value="COENZYME F420-REDUCING HYDROGENASE, GAMMA SUBUNIT"/>
    <property type="match status" value="1"/>
</dbReference>
<evidence type="ECO:0000256" key="1">
    <source>
        <dbReference type="ARBA" id="ARBA00004418"/>
    </source>
</evidence>
<evidence type="ECO:0000256" key="3">
    <source>
        <dbReference type="ARBA" id="ARBA00023002"/>
    </source>
</evidence>
<evidence type="ECO:0000259" key="4">
    <source>
        <dbReference type="Pfam" id="PF01058"/>
    </source>
</evidence>
<dbReference type="InterPro" id="IPR037024">
    <property type="entry name" value="NiFe_Hase_small_N_sf"/>
</dbReference>
<proteinExistence type="predicted"/>
<evidence type="ECO:0000256" key="2">
    <source>
        <dbReference type="ARBA" id="ARBA00022764"/>
    </source>
</evidence>
<dbReference type="Pfam" id="PF01058">
    <property type="entry name" value="Oxidored_q6"/>
    <property type="match status" value="1"/>
</dbReference>
<keyword evidence="6" id="KW-1185">Reference proteome</keyword>
<accession>A0A9W6FTZ3</accession>
<comment type="subcellular location">
    <subcellularLocation>
        <location evidence="1">Periplasm</location>
    </subcellularLocation>
</comment>
<comment type="caution">
    <text evidence="5">The sequence shown here is derived from an EMBL/GenBank/DDBJ whole genome shotgun (WGS) entry which is preliminary data.</text>
</comment>
<dbReference type="SUPFAM" id="SSF56770">
    <property type="entry name" value="HydA/Nqo6-like"/>
    <property type="match status" value="1"/>
</dbReference>
<gene>
    <name evidence="5" type="ORF">DAMNIGENAA_22680</name>
</gene>
<dbReference type="Proteomes" id="UP001144372">
    <property type="component" value="Unassembled WGS sequence"/>
</dbReference>
<dbReference type="Gene3D" id="3.40.50.700">
    <property type="entry name" value="NADH:ubiquinone oxidoreductase-like, 20kDa subunit"/>
    <property type="match status" value="1"/>
</dbReference>
<dbReference type="GO" id="GO:0016491">
    <property type="term" value="F:oxidoreductase activity"/>
    <property type="evidence" value="ECO:0007669"/>
    <property type="project" value="UniProtKB-KW"/>
</dbReference>
<dbReference type="PANTHER" id="PTHR42845:SF2">
    <property type="entry name" value="F420-NON-REDUCING HYDROGENASE VHU SUBUNIT G"/>
    <property type="match status" value="1"/>
</dbReference>
<dbReference type="GO" id="GO:0042597">
    <property type="term" value="C:periplasmic space"/>
    <property type="evidence" value="ECO:0007669"/>
    <property type="project" value="UniProtKB-SubCell"/>
</dbReference>
<dbReference type="GO" id="GO:0051536">
    <property type="term" value="F:iron-sulfur cluster binding"/>
    <property type="evidence" value="ECO:0007669"/>
    <property type="project" value="InterPro"/>
</dbReference>
<evidence type="ECO:0000313" key="5">
    <source>
        <dbReference type="EMBL" id="GLI34835.1"/>
    </source>
</evidence>
<organism evidence="5 6">
    <name type="scientific">Desulforhabdus amnigena</name>
    <dbReference type="NCBI Taxonomy" id="40218"/>
    <lineage>
        <taxon>Bacteria</taxon>
        <taxon>Pseudomonadati</taxon>
        <taxon>Thermodesulfobacteriota</taxon>
        <taxon>Syntrophobacteria</taxon>
        <taxon>Syntrophobacterales</taxon>
        <taxon>Syntrophobacteraceae</taxon>
        <taxon>Desulforhabdus</taxon>
    </lineage>
</organism>
<keyword evidence="2" id="KW-0574">Periplasm</keyword>
<feature type="domain" description="NADH:ubiquinone oxidoreductase-like 20kDa subunit" evidence="4">
    <location>
        <begin position="13"/>
        <end position="172"/>
    </location>
</feature>
<keyword evidence="3" id="KW-0560">Oxidoreductase</keyword>
<dbReference type="RefSeq" id="WP_281794260.1">
    <property type="nucleotide sequence ID" value="NZ_BSDR01000001.1"/>
</dbReference>